<dbReference type="Pfam" id="PF02810">
    <property type="entry name" value="SEC-C"/>
    <property type="match status" value="1"/>
</dbReference>
<dbReference type="InterPro" id="IPR004027">
    <property type="entry name" value="SEC_C_motif"/>
</dbReference>
<reference evidence="3" key="7">
    <citation type="submission" date="2023-07" db="EMBL/GenBank/DDBJ databases">
        <title>Genome content predicts the carbon catabolic preferences of heterotrophic bacteria.</title>
        <authorList>
            <person name="Gralka M."/>
        </authorList>
    </citation>
    <scope>NUCLEOTIDE SEQUENCE</scope>
    <source>
        <strain evidence="3">6E03</strain>
    </source>
</reference>
<evidence type="ECO:0000313" key="8">
    <source>
        <dbReference type="Proteomes" id="UP000235405"/>
    </source>
</evidence>
<dbReference type="EMBL" id="LIZK01000002">
    <property type="protein sequence ID" value="KPL95078.1"/>
    <property type="molecule type" value="Genomic_DNA"/>
</dbReference>
<dbReference type="EMBL" id="PIFK01000088">
    <property type="protein sequence ID" value="PTP19949.1"/>
    <property type="molecule type" value="Genomic_DNA"/>
</dbReference>
<evidence type="ECO:0000313" key="1">
    <source>
        <dbReference type="EMBL" id="KPL95078.1"/>
    </source>
</evidence>
<dbReference type="EMBL" id="JAKMYX010000009">
    <property type="protein sequence ID" value="MDH5920197.1"/>
    <property type="molecule type" value="Genomic_DNA"/>
</dbReference>
<evidence type="ECO:0000313" key="11">
    <source>
        <dbReference type="Proteomes" id="UP001569200"/>
    </source>
</evidence>
<dbReference type="OrthoDB" id="570299at2"/>
<dbReference type="EMBL" id="JBGOOW010000002">
    <property type="protein sequence ID" value="MEZ8179614.1"/>
    <property type="molecule type" value="Genomic_DNA"/>
</dbReference>
<evidence type="ECO:0000313" key="2">
    <source>
        <dbReference type="EMBL" id="MDH5920197.1"/>
    </source>
</evidence>
<evidence type="ECO:0000313" key="5">
    <source>
        <dbReference type="EMBL" id="PMF35247.1"/>
    </source>
</evidence>
<accession>A0A1C3ISY8</accession>
<reference evidence="8" key="2">
    <citation type="submission" date="2016-07" db="EMBL/GenBank/DDBJ databases">
        <title>Nontailed viruses are major unrecognized killers of bacteria in the ocean.</title>
        <authorList>
            <person name="Kauffman K."/>
            <person name="Hussain F."/>
            <person name="Yang J."/>
            <person name="Arevalo P."/>
            <person name="Brown J."/>
            <person name="Cutler M."/>
            <person name="Kelly L."/>
            <person name="Polz M.F."/>
        </authorList>
    </citation>
    <scope>NUCLEOTIDE SEQUENCE [LARGE SCALE GENOMIC DNA]</scope>
    <source>
        <strain evidence="8">10N.286.54.F3</strain>
    </source>
</reference>
<gene>
    <name evidence="4" type="ORF">ACED33_02900</name>
    <name evidence="1" type="ORF">AN168_05400</name>
    <name evidence="5" type="ORF">BCV19_20970</name>
    <name evidence="6" type="ORF">CWO07_24365</name>
    <name evidence="2" type="ORF">L8R85_04065</name>
    <name evidence="3" type="ORF">Q8W38_04135</name>
</gene>
<evidence type="ECO:0000313" key="3">
    <source>
        <dbReference type="EMBL" id="MDP2488510.1"/>
    </source>
</evidence>
<evidence type="ECO:0000313" key="4">
    <source>
        <dbReference type="EMBL" id="MEZ8179614.1"/>
    </source>
</evidence>
<protein>
    <submittedName>
        <fullName evidence="4">PBPRA1643 family SWIM/SEC-C metal-binding motif protein</fullName>
    </submittedName>
    <submittedName>
        <fullName evidence="2">SEC-C domain-containing protein</fullName>
    </submittedName>
    <submittedName>
        <fullName evidence="3">SEC-C metal-binding domain-containing protein</fullName>
    </submittedName>
    <submittedName>
        <fullName evidence="1">Zinc chelation protein SecC</fullName>
    </submittedName>
</protein>
<evidence type="ECO:0000313" key="6">
    <source>
        <dbReference type="EMBL" id="PTP19949.1"/>
    </source>
</evidence>
<evidence type="ECO:0000313" key="10">
    <source>
        <dbReference type="Proteomes" id="UP001159663"/>
    </source>
</evidence>
<sequence length="110" mass="12258">MSKLFFKGRIETRQNHVLAGYNVNRDVKVGTEESPVAVMVQTEARKAEVEAIAAEHSIFVTVSVDATKEENTLEFDTLLNKPKTMTFEKTPNRNDPCSCGSGKKYKKCCA</sequence>
<dbReference type="Proteomes" id="UP001569200">
    <property type="component" value="Unassembled WGS sequence"/>
</dbReference>
<reference evidence="4 11" key="8">
    <citation type="submission" date="2024-06" db="EMBL/GenBank/DDBJ databases">
        <authorList>
            <person name="Steensen K."/>
            <person name="Seneca J."/>
            <person name="Bartlau N."/>
            <person name="Yu A.X."/>
            <person name="Polz M.F."/>
        </authorList>
    </citation>
    <scope>NUCLEOTIDE SEQUENCE [LARGE SCALE GENOMIC DNA]</scope>
    <source>
        <strain evidence="4 11">1F145</strain>
    </source>
</reference>
<accession>A0A0P6Z0R5</accession>
<dbReference type="EMBL" id="MCSW01000013">
    <property type="protein sequence ID" value="PMF35247.1"/>
    <property type="molecule type" value="Genomic_DNA"/>
</dbReference>
<dbReference type="Proteomes" id="UP000235405">
    <property type="component" value="Unassembled WGS sequence"/>
</dbReference>
<dbReference type="Proteomes" id="UP000050463">
    <property type="component" value="Unassembled WGS sequence"/>
</dbReference>
<reference evidence="5" key="5">
    <citation type="journal article" date="2018" name="Nature">
        <title>A major lineage of non-tailed dsDNA viruses as unrecognized killers of marine bacteria.</title>
        <authorList>
            <person name="Kauffman K.M."/>
            <person name="Hussain F.A."/>
            <person name="Yang J."/>
            <person name="Arevalo P."/>
            <person name="Brown J.M."/>
            <person name="Chang W.K."/>
            <person name="VanInsberghe D."/>
            <person name="Elsherbini J."/>
            <person name="Sharma R.S."/>
            <person name="Cutler M.B."/>
            <person name="Kelly L."/>
            <person name="Polz M.F."/>
        </authorList>
    </citation>
    <scope>NUCLEOTIDE SEQUENCE</scope>
    <source>
        <strain evidence="5">10N.286.54.F3</strain>
    </source>
</reference>
<dbReference type="SUPFAM" id="SSF103642">
    <property type="entry name" value="Sec-C motif"/>
    <property type="match status" value="1"/>
</dbReference>
<reference evidence="2" key="6">
    <citation type="submission" date="2022-01" db="EMBL/GenBank/DDBJ databases">
        <title>Vibrio aestuarianus Clade A and Clade B isolates are associated with Pacific oyster (Crassostrea gigas) disease outbreaks across Ireland.</title>
        <authorList>
            <person name="Coyle N."/>
            <person name="O'Toole C."/>
            <person name="Thomas J.C.L."/>
            <person name="Ryder D."/>
            <person name="Cheslett D."/>
            <person name="Feist S."/>
            <person name="Bean T."/>
            <person name="Joseph A."/>
            <person name="Waina A."/>
            <person name="Feil E."/>
            <person name="Verner-Jeffreys D.W."/>
        </authorList>
    </citation>
    <scope>NUCLEOTIDE SEQUENCE</scope>
    <source>
        <strain evidence="2">S/17/14 A</strain>
    </source>
</reference>
<dbReference type="Proteomes" id="UP001159663">
    <property type="component" value="Unassembled WGS sequence"/>
</dbReference>
<evidence type="ECO:0000313" key="9">
    <source>
        <dbReference type="Proteomes" id="UP000244197"/>
    </source>
</evidence>
<name>A0A0P6Z0R5_VIBSP</name>
<dbReference type="NCBIfam" id="TIGR04102">
    <property type="entry name" value="SWIM_PBPRA1643"/>
    <property type="match status" value="1"/>
</dbReference>
<dbReference type="InterPro" id="IPR026368">
    <property type="entry name" value="SWIM_PBPRA1643"/>
</dbReference>
<organism evidence="2 10">
    <name type="scientific">Vibrio splendidus</name>
    <dbReference type="NCBI Taxonomy" id="29497"/>
    <lineage>
        <taxon>Bacteria</taxon>
        <taxon>Pseudomonadati</taxon>
        <taxon>Pseudomonadota</taxon>
        <taxon>Gammaproteobacteria</taxon>
        <taxon>Vibrionales</taxon>
        <taxon>Vibrionaceae</taxon>
        <taxon>Vibrio</taxon>
    </lineage>
</organism>
<dbReference type="Proteomes" id="UP000244197">
    <property type="component" value="Unassembled WGS sequence"/>
</dbReference>
<comment type="caution">
    <text evidence="2">The sequence shown here is derived from an EMBL/GenBank/DDBJ whole genome shotgun (WGS) entry which is preliminary data.</text>
</comment>
<reference evidence="1 7" key="1">
    <citation type="submission" date="2015-08" db="EMBL/GenBank/DDBJ databases">
        <title>Draft Genome Sequence of Vibrio splendidus UCD-SED7.</title>
        <authorList>
            <person name="Lee R.D."/>
            <person name="Lang J.M."/>
            <person name="Coil D.A."/>
            <person name="Jospin G."/>
            <person name="Eisen J.A."/>
        </authorList>
    </citation>
    <scope>NUCLEOTIDE SEQUENCE [LARGE SCALE GENOMIC DNA]</scope>
    <source>
        <strain evidence="1 7">UCD-SED7</strain>
    </source>
</reference>
<dbReference type="EMBL" id="JAUYVK010000003">
    <property type="protein sequence ID" value="MDP2488510.1"/>
    <property type="molecule type" value="Genomic_DNA"/>
</dbReference>
<dbReference type="RefSeq" id="WP_004733856.1">
    <property type="nucleotide sequence ID" value="NZ_AP025508.1"/>
</dbReference>
<dbReference type="Proteomes" id="UP001177883">
    <property type="component" value="Unassembled WGS sequence"/>
</dbReference>
<proteinExistence type="predicted"/>
<dbReference type="Gene3D" id="3.10.450.50">
    <property type="match status" value="1"/>
</dbReference>
<reference evidence="6 9" key="4">
    <citation type="submission" date="2017-11" db="EMBL/GenBank/DDBJ databases">
        <title>Population delineation of vibrios coincides with oyster pathogenicity.</title>
        <authorList>
            <person name="Bruto M."/>
            <person name="Labreuche Y."/>
            <person name="James A."/>
            <person name="Piel D."/>
            <person name="Chenivesse S."/>
            <person name="Petton B."/>
            <person name="Polz M.F."/>
            <person name="Le Roux F."/>
        </authorList>
    </citation>
    <scope>NUCLEOTIDE SEQUENCE [LARGE SCALE GENOMIC DNA]</scope>
    <source>
        <strain evidence="6 9">FF_144</strain>
    </source>
</reference>
<dbReference type="AlphaFoldDB" id="A0A0P6Z0R5"/>
<reference evidence="5" key="3">
    <citation type="submission" date="2016-07" db="EMBL/GenBank/DDBJ databases">
        <authorList>
            <person name="Wan K."/>
            <person name="Booth B."/>
            <person name="Spirohn K."/>
            <person name="Hao T."/>
            <person name="Hu Y."/>
            <person name="Calderwood M."/>
            <person name="Hill D."/>
            <person name="Mohr S."/>
            <person name="Vidal M."/>
            <person name="Celniker S."/>
            <person name="Perrimon N."/>
        </authorList>
    </citation>
    <scope>NUCLEOTIDE SEQUENCE</scope>
    <source>
        <strain evidence="5">10N.286.54.F3</strain>
    </source>
</reference>
<evidence type="ECO:0000313" key="7">
    <source>
        <dbReference type="Proteomes" id="UP000050463"/>
    </source>
</evidence>
<dbReference type="GeneID" id="94232967"/>
<keyword evidence="11" id="KW-1185">Reference proteome</keyword>